<evidence type="ECO:0000313" key="2">
    <source>
        <dbReference type="Proteomes" id="UP000005954"/>
    </source>
</evidence>
<evidence type="ECO:0000313" key="1">
    <source>
        <dbReference type="EMBL" id="EAP77541.1"/>
    </source>
</evidence>
<keyword evidence="2" id="KW-1185">Reference proteome</keyword>
<dbReference type="Proteomes" id="UP000005954">
    <property type="component" value="Unassembled WGS sequence"/>
</dbReference>
<accession>A3SJL0</accession>
<comment type="caution">
    <text evidence="1">The sequence shown here is derived from an EMBL/GenBank/DDBJ whole genome shotgun (WGS) entry which is preliminary data.</text>
</comment>
<protein>
    <submittedName>
        <fullName evidence="1">Uncharacterized protein</fullName>
    </submittedName>
</protein>
<gene>
    <name evidence="1" type="ORF">ISM_04590</name>
</gene>
<dbReference type="AlphaFoldDB" id="A3SJL0"/>
<dbReference type="EMBL" id="AALY01000001">
    <property type="protein sequence ID" value="EAP77541.1"/>
    <property type="molecule type" value="Genomic_DNA"/>
</dbReference>
<name>A3SJL0_ROSNI</name>
<sequence length="29" mass="3466">MLEIEDRPAEMSQQVMQQMMMQLLVMARP</sequence>
<proteinExistence type="predicted"/>
<organism evidence="1 2">
    <name type="scientific">Roseovarius nubinhibens (strain ATCC BAA-591 / DSM 15170 / ISM)</name>
    <dbReference type="NCBI Taxonomy" id="89187"/>
    <lineage>
        <taxon>Bacteria</taxon>
        <taxon>Pseudomonadati</taxon>
        <taxon>Pseudomonadota</taxon>
        <taxon>Alphaproteobacteria</taxon>
        <taxon>Rhodobacterales</taxon>
        <taxon>Roseobacteraceae</taxon>
        <taxon>Roseovarius</taxon>
    </lineage>
</organism>
<reference evidence="1 2" key="1">
    <citation type="submission" date="2005-12" db="EMBL/GenBank/DDBJ databases">
        <authorList>
            <person name="Moran M.A."/>
            <person name="Ferriera S."/>
            <person name="Johnson J."/>
            <person name="Kravitz S."/>
            <person name="Halpern A."/>
            <person name="Remington K."/>
            <person name="Beeson K."/>
            <person name="Tran B."/>
            <person name="Rogers Y.-H."/>
            <person name="Friedman R."/>
            <person name="Venter J.C."/>
        </authorList>
    </citation>
    <scope>NUCLEOTIDE SEQUENCE [LARGE SCALE GENOMIC DNA]</scope>
    <source>
        <strain evidence="2">ATCC BAA-591 / DSM 15170 / ISM</strain>
    </source>
</reference>
<dbReference type="HOGENOM" id="CLU_3410133_0_0_5"/>